<dbReference type="GO" id="GO:0005840">
    <property type="term" value="C:ribosome"/>
    <property type="evidence" value="ECO:0007669"/>
    <property type="project" value="UniProtKB-KW"/>
</dbReference>
<keyword evidence="3 6" id="KW-0689">Ribosomal protein</keyword>
<evidence type="ECO:0000256" key="4">
    <source>
        <dbReference type="ARBA" id="ARBA00023274"/>
    </source>
</evidence>
<dbReference type="InterPro" id="IPR002583">
    <property type="entry name" value="Ribosomal_bS20"/>
</dbReference>
<proteinExistence type="inferred from homology"/>
<protein>
    <recommendedName>
        <fullName evidence="5 6">Small ribosomal subunit protein bS20</fullName>
    </recommendedName>
</protein>
<evidence type="ECO:0000256" key="2">
    <source>
        <dbReference type="ARBA" id="ARBA00022884"/>
    </source>
</evidence>
<dbReference type="NCBIfam" id="TIGR00029">
    <property type="entry name" value="S20"/>
    <property type="match status" value="1"/>
</dbReference>
<evidence type="ECO:0000256" key="7">
    <source>
        <dbReference type="SAM" id="MobiDB-lite"/>
    </source>
</evidence>
<dbReference type="Proteomes" id="UP000178486">
    <property type="component" value="Unassembled WGS sequence"/>
</dbReference>
<evidence type="ECO:0000256" key="3">
    <source>
        <dbReference type="ARBA" id="ARBA00022980"/>
    </source>
</evidence>
<dbReference type="HAMAP" id="MF_00500">
    <property type="entry name" value="Ribosomal_bS20"/>
    <property type="match status" value="1"/>
</dbReference>
<feature type="region of interest" description="Disordered" evidence="7">
    <location>
        <begin position="106"/>
        <end position="125"/>
    </location>
</feature>
<dbReference type="InterPro" id="IPR036510">
    <property type="entry name" value="Ribosomal_bS20_sf"/>
</dbReference>
<dbReference type="GO" id="GO:1990904">
    <property type="term" value="C:ribonucleoprotein complex"/>
    <property type="evidence" value="ECO:0007669"/>
    <property type="project" value="UniProtKB-KW"/>
</dbReference>
<gene>
    <name evidence="6" type="primary">rpsT</name>
    <name evidence="8" type="ORF">A3B56_02445</name>
</gene>
<dbReference type="Pfam" id="PF01649">
    <property type="entry name" value="Ribosomal_S20p"/>
    <property type="match status" value="1"/>
</dbReference>
<comment type="similarity">
    <text evidence="6">Belongs to the bacterial ribosomal protein bS20 family.</text>
</comment>
<comment type="function">
    <text evidence="6">Binds directly to 16S ribosomal RNA.</text>
</comment>
<evidence type="ECO:0000313" key="8">
    <source>
        <dbReference type="EMBL" id="OGK55587.1"/>
    </source>
</evidence>
<evidence type="ECO:0000256" key="5">
    <source>
        <dbReference type="ARBA" id="ARBA00035136"/>
    </source>
</evidence>
<evidence type="ECO:0000313" key="9">
    <source>
        <dbReference type="Proteomes" id="UP000178486"/>
    </source>
</evidence>
<keyword evidence="1 6" id="KW-0699">rRNA-binding</keyword>
<evidence type="ECO:0000256" key="6">
    <source>
        <dbReference type="HAMAP-Rule" id="MF_00500"/>
    </source>
</evidence>
<dbReference type="GO" id="GO:0019843">
    <property type="term" value="F:rRNA binding"/>
    <property type="evidence" value="ECO:0007669"/>
    <property type="project" value="UniProtKB-UniRule"/>
</dbReference>
<keyword evidence="2 6" id="KW-0694">RNA-binding</keyword>
<organism evidence="8 9">
    <name type="scientific">Candidatus Roizmanbacteria bacterium RIFCSPLOWO2_01_FULL_45_11</name>
    <dbReference type="NCBI Taxonomy" id="1802070"/>
    <lineage>
        <taxon>Bacteria</taxon>
        <taxon>Candidatus Roizmaniibacteriota</taxon>
    </lineage>
</organism>
<keyword evidence="4 6" id="KW-0687">Ribonucleoprotein</keyword>
<dbReference type="GO" id="GO:0003735">
    <property type="term" value="F:structural constituent of ribosome"/>
    <property type="evidence" value="ECO:0007669"/>
    <property type="project" value="InterPro"/>
</dbReference>
<dbReference type="Gene3D" id="1.20.58.110">
    <property type="entry name" value="Ribosomal protein S20"/>
    <property type="match status" value="1"/>
</dbReference>
<name>A0A1F7JIZ1_9BACT</name>
<sequence length="125" mass="14238">MANAADKIDVCFRVKNRLNISEIIPIIGIDHILPIVYTTCTVWKGGDMPIIRSAKKQLRQSLKHRTKNVKVRKEYAESIKASDAKPSKKSVAKAYSRIDTAVKKHVIHKNKARRLKQHVARNVKD</sequence>
<dbReference type="AlphaFoldDB" id="A0A1F7JIZ1"/>
<reference evidence="8 9" key="1">
    <citation type="journal article" date="2016" name="Nat. Commun.">
        <title>Thousands of microbial genomes shed light on interconnected biogeochemical processes in an aquifer system.</title>
        <authorList>
            <person name="Anantharaman K."/>
            <person name="Brown C.T."/>
            <person name="Hug L.A."/>
            <person name="Sharon I."/>
            <person name="Castelle C.J."/>
            <person name="Probst A.J."/>
            <person name="Thomas B.C."/>
            <person name="Singh A."/>
            <person name="Wilkins M.J."/>
            <person name="Karaoz U."/>
            <person name="Brodie E.L."/>
            <person name="Williams K.H."/>
            <person name="Hubbard S.S."/>
            <person name="Banfield J.F."/>
        </authorList>
    </citation>
    <scope>NUCLEOTIDE SEQUENCE [LARGE SCALE GENOMIC DNA]</scope>
</reference>
<dbReference type="SUPFAM" id="SSF46992">
    <property type="entry name" value="Ribosomal protein S20"/>
    <property type="match status" value="1"/>
</dbReference>
<dbReference type="GO" id="GO:0006412">
    <property type="term" value="P:translation"/>
    <property type="evidence" value="ECO:0007669"/>
    <property type="project" value="UniProtKB-UniRule"/>
</dbReference>
<evidence type="ECO:0000256" key="1">
    <source>
        <dbReference type="ARBA" id="ARBA00022730"/>
    </source>
</evidence>
<comment type="caution">
    <text evidence="8">The sequence shown here is derived from an EMBL/GenBank/DDBJ whole genome shotgun (WGS) entry which is preliminary data.</text>
</comment>
<accession>A0A1F7JIZ1</accession>
<dbReference type="EMBL" id="MGAU01000008">
    <property type="protein sequence ID" value="OGK55587.1"/>
    <property type="molecule type" value="Genomic_DNA"/>
</dbReference>